<organism evidence="8 9">
    <name type="scientific">Henningerozyma blattae (strain ATCC 34711 / CBS 6284 / DSM 70876 / NBRC 10599 / NRRL Y-10934 / UCD 77-7)</name>
    <name type="common">Yeast</name>
    <name type="synonym">Tetrapisispora blattae</name>
    <dbReference type="NCBI Taxonomy" id="1071380"/>
    <lineage>
        <taxon>Eukaryota</taxon>
        <taxon>Fungi</taxon>
        <taxon>Dikarya</taxon>
        <taxon>Ascomycota</taxon>
        <taxon>Saccharomycotina</taxon>
        <taxon>Saccharomycetes</taxon>
        <taxon>Saccharomycetales</taxon>
        <taxon>Saccharomycetaceae</taxon>
        <taxon>Henningerozyma</taxon>
    </lineage>
</organism>
<dbReference type="PANTHER" id="PTHR16201:SF34">
    <property type="entry name" value="LYSOSOMAL AMINO ACID TRANSPORTER 1"/>
    <property type="match status" value="1"/>
</dbReference>
<dbReference type="KEGG" id="tbl:TBLA_0A03590"/>
<reference evidence="8 9" key="1">
    <citation type="journal article" date="2011" name="Proc. Natl. Acad. Sci. U.S.A.">
        <title>Evolutionary erosion of yeast sex chromosomes by mating-type switching accidents.</title>
        <authorList>
            <person name="Gordon J.L."/>
            <person name="Armisen D."/>
            <person name="Proux-Wera E."/>
            <person name="Oheigeartaigh S.S."/>
            <person name="Byrne K.P."/>
            <person name="Wolfe K.H."/>
        </authorList>
    </citation>
    <scope>NUCLEOTIDE SEQUENCE [LARGE SCALE GENOMIC DNA]</scope>
    <source>
        <strain evidence="9">ATCC 34711 / CBS 6284 / DSM 70876 / NBRC 10599 / NRRL Y-10934 / UCD 77-7</strain>
    </source>
</reference>
<keyword evidence="9" id="KW-1185">Reference proteome</keyword>
<gene>
    <name evidence="8" type="primary">TBLA0A03590</name>
    <name evidence="8" type="ORF">TBLA_0A03590</name>
</gene>
<name>I2GVK6_HENB6</name>
<feature type="transmembrane region" description="Helical" evidence="7">
    <location>
        <begin position="241"/>
        <end position="259"/>
    </location>
</feature>
<dbReference type="Proteomes" id="UP000002866">
    <property type="component" value="Chromosome 1"/>
</dbReference>
<evidence type="ECO:0000313" key="8">
    <source>
        <dbReference type="EMBL" id="CCH58158.1"/>
    </source>
</evidence>
<dbReference type="eggNOG" id="KOG2913">
    <property type="taxonomic scope" value="Eukaryota"/>
</dbReference>
<feature type="transmembrane region" description="Helical" evidence="7">
    <location>
        <begin position="21"/>
        <end position="39"/>
    </location>
</feature>
<dbReference type="InParanoid" id="I2GVK6"/>
<evidence type="ECO:0000256" key="7">
    <source>
        <dbReference type="SAM" id="Phobius"/>
    </source>
</evidence>
<evidence type="ECO:0000256" key="5">
    <source>
        <dbReference type="ARBA" id="ARBA00038039"/>
    </source>
</evidence>
<dbReference type="GO" id="GO:0015174">
    <property type="term" value="F:basic amino acid transmembrane transporter activity"/>
    <property type="evidence" value="ECO:0007669"/>
    <property type="project" value="TreeGrafter"/>
</dbReference>
<keyword evidence="3 7" id="KW-1133">Transmembrane helix</keyword>
<dbReference type="InterPro" id="IPR006603">
    <property type="entry name" value="PQ-loop_rpt"/>
</dbReference>
<dbReference type="EMBL" id="HE806316">
    <property type="protein sequence ID" value="CCH58158.1"/>
    <property type="molecule type" value="Genomic_DNA"/>
</dbReference>
<evidence type="ECO:0000256" key="2">
    <source>
        <dbReference type="ARBA" id="ARBA00022692"/>
    </source>
</evidence>
<sequence>MLDFFSSIFGTDSVCQMFSNSMGFISFTSSFVALMPQMIETFKSKNVEGLSIHFLLAWLIGDIISMLGAILTKQLLFQILLTIFFLIIDLVICIQYYYYGIIYNNSLSTKKKNNDTILLVAAPSNDFGEIQDFDDKIDDSIDSRRGTWNRNKMPRISTDKSMAVGALGLASHFKTSDAAKVVRYASVFTTALVKRQELSEVTNSYIGVVCAWLGAIFYIGSRFPQLIMNYKRKSTDGVSPFIFYCMLVSNISYDISLFTNENFLNGKDRAMFVKNAMPFIVGSAGTIVFDLLFFVQHYYLYRDNRNIRFAPMKQEGDLEEDLEEDI</sequence>
<dbReference type="SMART" id="SM00679">
    <property type="entry name" value="CTNS"/>
    <property type="match status" value="2"/>
</dbReference>
<protein>
    <submittedName>
        <fullName evidence="8">Uncharacterized protein</fullName>
    </submittedName>
</protein>
<dbReference type="GO" id="GO:0034488">
    <property type="term" value="P:basic amino acid transmembrane export from vacuole"/>
    <property type="evidence" value="ECO:0007669"/>
    <property type="project" value="TreeGrafter"/>
</dbReference>
<dbReference type="RefSeq" id="XP_004177677.1">
    <property type="nucleotide sequence ID" value="XM_004177629.1"/>
</dbReference>
<comment type="subcellular location">
    <subcellularLocation>
        <location evidence="1">Membrane</location>
        <topology evidence="1">Multi-pass membrane protein</topology>
    </subcellularLocation>
</comment>
<dbReference type="HOGENOM" id="CLU_019699_3_1_1"/>
<dbReference type="OMA" id="NDRLEWI"/>
<evidence type="ECO:0000313" key="9">
    <source>
        <dbReference type="Proteomes" id="UP000002866"/>
    </source>
</evidence>
<accession>I2GVK6</accession>
<proteinExistence type="inferred from homology"/>
<dbReference type="InterPro" id="IPR051415">
    <property type="entry name" value="LAAT-1"/>
</dbReference>
<comment type="similarity">
    <text evidence="5">Belongs to the laat-1 family.</text>
</comment>
<feature type="transmembrane region" description="Helical" evidence="7">
    <location>
        <begin position="51"/>
        <end position="72"/>
    </location>
</feature>
<feature type="transmembrane region" description="Helical" evidence="7">
    <location>
        <begin position="79"/>
        <end position="99"/>
    </location>
</feature>
<evidence type="ECO:0000256" key="4">
    <source>
        <dbReference type="ARBA" id="ARBA00023136"/>
    </source>
</evidence>
<dbReference type="Pfam" id="PF04193">
    <property type="entry name" value="PQ-loop"/>
    <property type="match status" value="2"/>
</dbReference>
<dbReference type="FunFam" id="1.20.1280.290:FF:000009">
    <property type="entry name" value="PQ loop repeat family protein"/>
    <property type="match status" value="1"/>
</dbReference>
<feature type="transmembrane region" description="Helical" evidence="7">
    <location>
        <begin position="202"/>
        <end position="220"/>
    </location>
</feature>
<feature type="transmembrane region" description="Helical" evidence="7">
    <location>
        <begin position="279"/>
        <end position="301"/>
    </location>
</feature>
<dbReference type="Gene3D" id="1.20.1280.290">
    <property type="match status" value="2"/>
</dbReference>
<keyword evidence="4 7" id="KW-0472">Membrane</keyword>
<dbReference type="PANTHER" id="PTHR16201">
    <property type="entry name" value="SEVEN TRANSMEMBRANE PROTEIN 1-RELATED"/>
    <property type="match status" value="1"/>
</dbReference>
<evidence type="ECO:0000256" key="3">
    <source>
        <dbReference type="ARBA" id="ARBA00022989"/>
    </source>
</evidence>
<dbReference type="GO" id="GO:0000329">
    <property type="term" value="C:fungal-type vacuole membrane"/>
    <property type="evidence" value="ECO:0007669"/>
    <property type="project" value="TreeGrafter"/>
</dbReference>
<dbReference type="OrthoDB" id="8048523at2759"/>
<evidence type="ECO:0000256" key="6">
    <source>
        <dbReference type="ARBA" id="ARBA00050768"/>
    </source>
</evidence>
<comment type="catalytic activity">
    <reaction evidence="6">
        <text>L-histidine(out) + L-arginine(in) = L-histidine(in) + L-arginine(out)</text>
        <dbReference type="Rhea" id="RHEA:71063"/>
        <dbReference type="ChEBI" id="CHEBI:32682"/>
        <dbReference type="ChEBI" id="CHEBI:57595"/>
    </reaction>
</comment>
<evidence type="ECO:0000256" key="1">
    <source>
        <dbReference type="ARBA" id="ARBA00004141"/>
    </source>
</evidence>
<dbReference type="GeneID" id="14493728"/>
<dbReference type="AlphaFoldDB" id="I2GVK6"/>
<keyword evidence="2 7" id="KW-0812">Transmembrane</keyword>